<protein>
    <submittedName>
        <fullName evidence="1">Uncharacterized protein</fullName>
    </submittedName>
</protein>
<accession>A0AAV2VSS2</accession>
<name>A0AAV2VSS2_9VIBR</name>
<dbReference type="RefSeq" id="WP_022612254.1">
    <property type="nucleotide sequence ID" value="NZ_LK391965.1"/>
</dbReference>
<comment type="caution">
    <text evidence="1">The sequence shown here is derived from an EMBL/GenBank/DDBJ whole genome shotgun (WGS) entry which is preliminary data.</text>
</comment>
<organism evidence="1 2">
    <name type="scientific">Vibrio nigripulchritudo SOn1</name>
    <dbReference type="NCBI Taxonomy" id="1238450"/>
    <lineage>
        <taxon>Bacteria</taxon>
        <taxon>Pseudomonadati</taxon>
        <taxon>Pseudomonadota</taxon>
        <taxon>Gammaproteobacteria</taxon>
        <taxon>Vibrionales</taxon>
        <taxon>Vibrionaceae</taxon>
        <taxon>Vibrio</taxon>
    </lineage>
</organism>
<evidence type="ECO:0000313" key="1">
    <source>
        <dbReference type="EMBL" id="CCO47444.1"/>
    </source>
</evidence>
<dbReference type="Proteomes" id="UP000018211">
    <property type="component" value="Unassembled WGS sequence"/>
</dbReference>
<gene>
    <name evidence="1" type="ORF">VIBNISOn1_30138</name>
</gene>
<reference evidence="1 2" key="1">
    <citation type="journal article" date="2013" name="ISME J.">
        <title>Comparative genomics of pathogenic lineages of Vibrio nigripulchritudo identifies virulence-associated traits.</title>
        <authorList>
            <person name="Goudenege D."/>
            <person name="Labreuche Y."/>
            <person name="Krin E."/>
            <person name="Ansquer D."/>
            <person name="Mangenot S."/>
            <person name="Calteau A."/>
            <person name="Medigue C."/>
            <person name="Mazel D."/>
            <person name="Polz M.F."/>
            <person name="Le Roux F."/>
        </authorList>
    </citation>
    <scope>NUCLEOTIDE SEQUENCE [LARGE SCALE GENOMIC DNA]</scope>
    <source>
        <strain evidence="1 2">SOn1</strain>
    </source>
</reference>
<sequence length="66" mass="7589">MLQGPDEIYSWTSKFLSEFVYDLDEEAFLVALEKMDMLALQGNKSAILFLHEFYLIGPIKKATKCP</sequence>
<dbReference type="EMBL" id="CAOF01000120">
    <property type="protein sequence ID" value="CCO47444.1"/>
    <property type="molecule type" value="Genomic_DNA"/>
</dbReference>
<evidence type="ECO:0000313" key="2">
    <source>
        <dbReference type="Proteomes" id="UP000018211"/>
    </source>
</evidence>
<proteinExistence type="predicted"/>
<dbReference type="AlphaFoldDB" id="A0AAV2VSS2"/>